<dbReference type="SUPFAM" id="SSF52266">
    <property type="entry name" value="SGNH hydrolase"/>
    <property type="match status" value="1"/>
</dbReference>
<dbReference type="InterPro" id="IPR032740">
    <property type="entry name" value="GxDLY"/>
</dbReference>
<sequence>MRVNEKVEDKITWYSPLEEPFQVAGLAWFAEEKKYRRMPVMPLGELPDAVEYSADHPAGGQIRFRSDSGSLSVKVKLTNRADMVHMPATGQCGIDCYVGDIGEMKYVETTKYNFSLTEYECALYQKWPDTMRTITLYLPLYQGVEEIWIGVDERASVSVPSDFVSNEKVVVYGTGITQGGFASRPGMSYTNILSRNIPLEFINLGFADGGKGEPEMVQIISSIQNQACLLLDYEANGVSREKFRTTLPGFIKIYRSMHPTSTILLVSRISFAQDEHDSALLTERKELKSFQQRLVHRLRDEGDQHIFFFDGSTLLGGDGDYFECTVDGMHPTDLGFMRMAKGLEQTLKTLLL</sequence>
<dbReference type="Pfam" id="PF14607">
    <property type="entry name" value="GxDLY"/>
    <property type="match status" value="1"/>
</dbReference>
<name>A0A848M3T3_PAELE</name>
<comment type="caution">
    <text evidence="3">The sequence shown here is derived from an EMBL/GenBank/DDBJ whole genome shotgun (WGS) entry which is preliminary data.</text>
</comment>
<evidence type="ECO:0000313" key="4">
    <source>
        <dbReference type="Proteomes" id="UP000565468"/>
    </source>
</evidence>
<accession>A0A848M3T3</accession>
<evidence type="ECO:0000259" key="1">
    <source>
        <dbReference type="Pfam" id="PF14606"/>
    </source>
</evidence>
<feature type="domain" description="SGNH hydrolase-type esterase N-terminal" evidence="2">
    <location>
        <begin position="11"/>
        <end position="156"/>
    </location>
</feature>
<evidence type="ECO:0000313" key="3">
    <source>
        <dbReference type="EMBL" id="NMO95256.1"/>
    </source>
</evidence>
<dbReference type="Proteomes" id="UP000565468">
    <property type="component" value="Unassembled WGS sequence"/>
</dbReference>
<dbReference type="AlphaFoldDB" id="A0A848M3T3"/>
<organism evidence="3 4">
    <name type="scientific">Paenibacillus lemnae</name>
    <dbReference type="NCBI Taxonomy" id="1330551"/>
    <lineage>
        <taxon>Bacteria</taxon>
        <taxon>Bacillati</taxon>
        <taxon>Bacillota</taxon>
        <taxon>Bacilli</taxon>
        <taxon>Bacillales</taxon>
        <taxon>Paenibacillaceae</taxon>
        <taxon>Paenibacillus</taxon>
    </lineage>
</organism>
<reference evidence="3 4" key="1">
    <citation type="submission" date="2020-04" db="EMBL/GenBank/DDBJ databases">
        <title>Paenibacillus algicola sp. nov., a novel marine bacterium producing alginate lyase.</title>
        <authorList>
            <person name="Huang H."/>
        </authorList>
    </citation>
    <scope>NUCLEOTIDE SEQUENCE [LARGE SCALE GENOMIC DNA]</scope>
    <source>
        <strain evidence="3 4">L7-75</strain>
    </source>
</reference>
<feature type="domain" description="SGNH hydrolase-type esterase" evidence="1">
    <location>
        <begin position="168"/>
        <end position="347"/>
    </location>
</feature>
<protein>
    <recommendedName>
        <fullName evidence="5">SGNH hydrolase-type esterase domain-containing protein</fullName>
    </recommendedName>
</protein>
<dbReference type="InterPro" id="IPR036514">
    <property type="entry name" value="SGNH_hydro_sf"/>
</dbReference>
<dbReference type="InterPro" id="IPR013830">
    <property type="entry name" value="SGNH_hydro"/>
</dbReference>
<gene>
    <name evidence="3" type="ORF">HII30_05565</name>
</gene>
<dbReference type="Pfam" id="PF14606">
    <property type="entry name" value="Lipase_GDSL_3"/>
    <property type="match status" value="1"/>
</dbReference>
<dbReference type="Gene3D" id="2.60.120.260">
    <property type="entry name" value="Galactose-binding domain-like"/>
    <property type="match status" value="1"/>
</dbReference>
<keyword evidence="4" id="KW-1185">Reference proteome</keyword>
<evidence type="ECO:0000259" key="2">
    <source>
        <dbReference type="Pfam" id="PF14607"/>
    </source>
</evidence>
<evidence type="ECO:0008006" key="5">
    <source>
        <dbReference type="Google" id="ProtNLM"/>
    </source>
</evidence>
<dbReference type="EMBL" id="JABBPN010000003">
    <property type="protein sequence ID" value="NMO95256.1"/>
    <property type="molecule type" value="Genomic_DNA"/>
</dbReference>
<dbReference type="Gene3D" id="3.40.50.1110">
    <property type="entry name" value="SGNH hydrolase"/>
    <property type="match status" value="1"/>
</dbReference>
<proteinExistence type="predicted"/>